<keyword evidence="4 10" id="KW-0863">Zinc-finger</keyword>
<dbReference type="Pfam" id="PF05699">
    <property type="entry name" value="Dimer_Tnp_hAT"/>
    <property type="match status" value="1"/>
</dbReference>
<keyword evidence="6" id="KW-0805">Transcription regulation</keyword>
<organism evidence="12 13">
    <name type="scientific">Solanum tuberosum</name>
    <name type="common">Potato</name>
    <dbReference type="NCBI Taxonomy" id="4113"/>
    <lineage>
        <taxon>Eukaryota</taxon>
        <taxon>Viridiplantae</taxon>
        <taxon>Streptophyta</taxon>
        <taxon>Embryophyta</taxon>
        <taxon>Tracheophyta</taxon>
        <taxon>Spermatophyta</taxon>
        <taxon>Magnoliopsida</taxon>
        <taxon>eudicotyledons</taxon>
        <taxon>Gunneridae</taxon>
        <taxon>Pentapetalae</taxon>
        <taxon>asterids</taxon>
        <taxon>lamiids</taxon>
        <taxon>Solanales</taxon>
        <taxon>Solanaceae</taxon>
        <taxon>Solanoideae</taxon>
        <taxon>Solaneae</taxon>
        <taxon>Solanum</taxon>
    </lineage>
</organism>
<evidence type="ECO:0000256" key="6">
    <source>
        <dbReference type="ARBA" id="ARBA00023015"/>
    </source>
</evidence>
<dbReference type="InterPro" id="IPR025525">
    <property type="entry name" value="hAT-like_transposase_RNase-H"/>
</dbReference>
<keyword evidence="13" id="KW-1185">Reference proteome</keyword>
<dbReference type="EMBL" id="JAIVGD010000028">
    <property type="protein sequence ID" value="KAH0738396.1"/>
    <property type="molecule type" value="Genomic_DNA"/>
</dbReference>
<keyword evidence="9" id="KW-0539">Nucleus</keyword>
<protein>
    <recommendedName>
        <fullName evidence="11">BED-type domain-containing protein</fullName>
    </recommendedName>
</protein>
<proteinExistence type="predicted"/>
<evidence type="ECO:0000256" key="4">
    <source>
        <dbReference type="ARBA" id="ARBA00022771"/>
    </source>
</evidence>
<evidence type="ECO:0000256" key="10">
    <source>
        <dbReference type="PROSITE-ProRule" id="PRU00027"/>
    </source>
</evidence>
<dbReference type="InterPro" id="IPR003656">
    <property type="entry name" value="Znf_BED"/>
</dbReference>
<evidence type="ECO:0000256" key="2">
    <source>
        <dbReference type="ARBA" id="ARBA00011738"/>
    </source>
</evidence>
<feature type="domain" description="BED-type" evidence="11">
    <location>
        <begin position="356"/>
        <end position="413"/>
    </location>
</feature>
<dbReference type="InterPro" id="IPR008906">
    <property type="entry name" value="HATC_C_dom"/>
</dbReference>
<comment type="subunit">
    <text evidence="2">Homodimer.</text>
</comment>
<accession>A0ABQ7TV18</accession>
<gene>
    <name evidence="12" type="ORF">KY290_037101</name>
</gene>
<evidence type="ECO:0000256" key="5">
    <source>
        <dbReference type="ARBA" id="ARBA00022833"/>
    </source>
</evidence>
<evidence type="ECO:0000256" key="9">
    <source>
        <dbReference type="ARBA" id="ARBA00023242"/>
    </source>
</evidence>
<keyword evidence="7" id="KW-0238">DNA-binding</keyword>
<comment type="caution">
    <text evidence="12">The sequence shown here is derived from an EMBL/GenBank/DDBJ whole genome shotgun (WGS) entry which is preliminary data.</text>
</comment>
<sequence length="446" mass="51513">EECRKALCRMVIIYELSFRFVENEVNNDGSNSVAIIELSKQLTKWGTNLMGGSHLHIRCMAHIVNLIVHDGTKEANVCINRVRQAVRYIRQSPARWKKFQKCCENENLAKKSSCLDVPTRWNSTYMILNRVIDYEGAIVEYADPDIDLALHLKYLDHDMLHQIFIFLEICQVGVYLNLLISNEDHVLAKMAENMKEKFDKYWGDTEKMNKMVFIPCVLDPRHKFSTLGFALKKMLGEKGAVVKIGVRTYMESLFNEYTKPISKDKNGQCSSTEVDTSDSRFVDSRSVGGLGNFFEELQKHTSEKGGAKIEVGKSDFNVLLWWKVNPPRFPLLSEMARDVLMILVSNFIMPRLHGSNARSHVWNHYEKLKEKEDGSWTVKCVHCGRVTYHHSHKTGTASLRKHVKHCLENRNQNRQLLRIDDYWVMARPYGCCCCVERRGGAGERQR</sequence>
<keyword evidence="3" id="KW-0479">Metal-binding</keyword>
<evidence type="ECO:0000313" key="12">
    <source>
        <dbReference type="EMBL" id="KAH0738396.1"/>
    </source>
</evidence>
<keyword evidence="5" id="KW-0862">Zinc</keyword>
<keyword evidence="8" id="KW-0804">Transcription</keyword>
<dbReference type="PANTHER" id="PTHR46481:SF3">
    <property type="entry name" value="HAT-LIKE TRANSPOSASE RNASE-H FOLD DOMAIN-CONTAINING PROTEIN"/>
    <property type="match status" value="1"/>
</dbReference>
<comment type="subcellular location">
    <subcellularLocation>
        <location evidence="1">Nucleus</location>
    </subcellularLocation>
</comment>
<evidence type="ECO:0000256" key="3">
    <source>
        <dbReference type="ARBA" id="ARBA00022723"/>
    </source>
</evidence>
<evidence type="ECO:0000256" key="1">
    <source>
        <dbReference type="ARBA" id="ARBA00004123"/>
    </source>
</evidence>
<feature type="non-terminal residue" evidence="12">
    <location>
        <position position="1"/>
    </location>
</feature>
<dbReference type="InterPro" id="IPR012337">
    <property type="entry name" value="RNaseH-like_sf"/>
</dbReference>
<evidence type="ECO:0000313" key="13">
    <source>
        <dbReference type="Proteomes" id="UP000826656"/>
    </source>
</evidence>
<dbReference type="Pfam" id="PF14372">
    <property type="entry name" value="hAT-like_RNase-H"/>
    <property type="match status" value="1"/>
</dbReference>
<dbReference type="PANTHER" id="PTHR46481">
    <property type="entry name" value="ZINC FINGER BED DOMAIN-CONTAINING PROTEIN 4"/>
    <property type="match status" value="1"/>
</dbReference>
<evidence type="ECO:0000259" key="11">
    <source>
        <dbReference type="PROSITE" id="PS50808"/>
    </source>
</evidence>
<dbReference type="PROSITE" id="PS50808">
    <property type="entry name" value="ZF_BED"/>
    <property type="match status" value="1"/>
</dbReference>
<dbReference type="InterPro" id="IPR052035">
    <property type="entry name" value="ZnF_BED_domain_contain"/>
</dbReference>
<evidence type="ECO:0000256" key="8">
    <source>
        <dbReference type="ARBA" id="ARBA00023163"/>
    </source>
</evidence>
<dbReference type="Proteomes" id="UP000826656">
    <property type="component" value="Unassembled WGS sequence"/>
</dbReference>
<reference evidence="12 13" key="1">
    <citation type="journal article" date="2021" name="bioRxiv">
        <title>Chromosome-scale and haplotype-resolved genome assembly of a tetraploid potato cultivar.</title>
        <authorList>
            <person name="Sun H."/>
            <person name="Jiao W.-B."/>
            <person name="Krause K."/>
            <person name="Campoy J.A."/>
            <person name="Goel M."/>
            <person name="Folz-Donahue K."/>
            <person name="Kukat C."/>
            <person name="Huettel B."/>
            <person name="Schneeberger K."/>
        </authorList>
    </citation>
    <scope>NUCLEOTIDE SEQUENCE [LARGE SCALE GENOMIC DNA]</scope>
    <source>
        <strain evidence="12">SolTubOtavaFocal</strain>
        <tissue evidence="12">Leaves</tissue>
    </source>
</reference>
<dbReference type="SUPFAM" id="SSF53098">
    <property type="entry name" value="Ribonuclease H-like"/>
    <property type="match status" value="1"/>
</dbReference>
<name>A0ABQ7TV18_SOLTU</name>
<evidence type="ECO:0000256" key="7">
    <source>
        <dbReference type="ARBA" id="ARBA00023125"/>
    </source>
</evidence>